<evidence type="ECO:0000256" key="2">
    <source>
        <dbReference type="ARBA" id="ARBA00022692"/>
    </source>
</evidence>
<keyword evidence="8" id="KW-1185">Reference proteome</keyword>
<comment type="caution">
    <text evidence="7">The sequence shown here is derived from an EMBL/GenBank/DDBJ whole genome shotgun (WGS) entry which is preliminary data.</text>
</comment>
<keyword evidence="3 5" id="KW-1133">Transmembrane helix</keyword>
<feature type="transmembrane region" description="Helical" evidence="5">
    <location>
        <begin position="183"/>
        <end position="211"/>
    </location>
</feature>
<dbReference type="PANTHER" id="PTHR37422:SF13">
    <property type="entry name" value="LIPOPOLYSACCHARIDE BIOSYNTHESIS PROTEIN PA4999-RELATED"/>
    <property type="match status" value="1"/>
</dbReference>
<evidence type="ECO:0000256" key="4">
    <source>
        <dbReference type="ARBA" id="ARBA00023136"/>
    </source>
</evidence>
<dbReference type="InterPro" id="IPR051533">
    <property type="entry name" value="WaaL-like"/>
</dbReference>
<comment type="subcellular location">
    <subcellularLocation>
        <location evidence="1">Membrane</location>
        <topology evidence="1">Multi-pass membrane protein</topology>
    </subcellularLocation>
</comment>
<feature type="transmembrane region" description="Helical" evidence="5">
    <location>
        <begin position="58"/>
        <end position="76"/>
    </location>
</feature>
<evidence type="ECO:0000313" key="8">
    <source>
        <dbReference type="Proteomes" id="UP000676776"/>
    </source>
</evidence>
<evidence type="ECO:0000256" key="1">
    <source>
        <dbReference type="ARBA" id="ARBA00004141"/>
    </source>
</evidence>
<feature type="transmembrane region" description="Helical" evidence="5">
    <location>
        <begin position="223"/>
        <end position="243"/>
    </location>
</feature>
<feature type="transmembrane region" description="Helical" evidence="5">
    <location>
        <begin position="361"/>
        <end position="379"/>
    </location>
</feature>
<reference evidence="7 8" key="1">
    <citation type="submission" date="2021-03" db="EMBL/GenBank/DDBJ databases">
        <title>Winogradskyella sp. nov., isolated from costal sediment.</title>
        <authorList>
            <person name="Gao C."/>
        </authorList>
    </citation>
    <scope>NUCLEOTIDE SEQUENCE [LARGE SCALE GENOMIC DNA]</scope>
    <source>
        <strain evidence="7 8">DF17</strain>
    </source>
</reference>
<feature type="transmembrane region" description="Helical" evidence="5">
    <location>
        <begin position="154"/>
        <end position="171"/>
    </location>
</feature>
<dbReference type="PANTHER" id="PTHR37422">
    <property type="entry name" value="TEICHURONIC ACID BIOSYNTHESIS PROTEIN TUAE"/>
    <property type="match status" value="1"/>
</dbReference>
<evidence type="ECO:0000256" key="3">
    <source>
        <dbReference type="ARBA" id="ARBA00022989"/>
    </source>
</evidence>
<evidence type="ECO:0000313" key="7">
    <source>
        <dbReference type="EMBL" id="MBO3115222.1"/>
    </source>
</evidence>
<proteinExistence type="predicted"/>
<feature type="transmembrane region" description="Helical" evidence="5">
    <location>
        <begin position="336"/>
        <end position="355"/>
    </location>
</feature>
<keyword evidence="2 5" id="KW-0812">Transmembrane</keyword>
<sequence>MVTKKQYVFYILCYLMLVSFVVSYAVSNIVAYLLLALFLFDLPSNLKTKFKTLYANKIVLGFILLFLIQVFSLLYSTNTTEGLRRVEVLLPLLFLPLVIYAEPKNNNLFQKLLLYLKFTIPILFLALLFIHIFIDNRVVSTFVHFTLEEKLGVSQFYLIFILLIPLIVSSREISLKNNILLNAIILLSTLGIIVILGNKLSVLLLIALWLFLIIKKRDNLKKMLATALLGILLGILAFQIPVVHQRIQTFGNTLDFDLNTIITKNRFTVTKNTLEHRLLINYLASKEIAAALPFGVGIGDRQDVLNKQYEIINFKAGMLNQYNNHNQYLSEFLKSGILGGLVFLVLMALLIKSAFTSNQLGLITVLFFAIACGLESYLFRQHGVIIFTFVIPLFLNHKNTNYEKY</sequence>
<dbReference type="InterPro" id="IPR007016">
    <property type="entry name" value="O-antigen_ligase-rel_domated"/>
</dbReference>
<organism evidence="7 8">
    <name type="scientific">Winogradskyella pelagia</name>
    <dbReference type="NCBI Taxonomy" id="2819984"/>
    <lineage>
        <taxon>Bacteria</taxon>
        <taxon>Pseudomonadati</taxon>
        <taxon>Bacteroidota</taxon>
        <taxon>Flavobacteriia</taxon>
        <taxon>Flavobacteriales</taxon>
        <taxon>Flavobacteriaceae</taxon>
        <taxon>Winogradskyella</taxon>
    </lineage>
</organism>
<feature type="transmembrane region" description="Helical" evidence="5">
    <location>
        <begin position="112"/>
        <end position="134"/>
    </location>
</feature>
<keyword evidence="7" id="KW-0436">Ligase</keyword>
<protein>
    <submittedName>
        <fullName evidence="7">O-antigen ligase family protein</fullName>
    </submittedName>
</protein>
<dbReference type="GO" id="GO:0016874">
    <property type="term" value="F:ligase activity"/>
    <property type="evidence" value="ECO:0007669"/>
    <property type="project" value="UniProtKB-KW"/>
</dbReference>
<dbReference type="Pfam" id="PF04932">
    <property type="entry name" value="Wzy_C"/>
    <property type="match status" value="1"/>
</dbReference>
<feature type="domain" description="O-antigen ligase-related" evidence="6">
    <location>
        <begin position="186"/>
        <end position="344"/>
    </location>
</feature>
<feature type="transmembrane region" description="Helical" evidence="5">
    <location>
        <begin position="7"/>
        <end position="23"/>
    </location>
</feature>
<dbReference type="Proteomes" id="UP000676776">
    <property type="component" value="Unassembled WGS sequence"/>
</dbReference>
<evidence type="ECO:0000256" key="5">
    <source>
        <dbReference type="SAM" id="Phobius"/>
    </source>
</evidence>
<gene>
    <name evidence="7" type="ORF">J4050_00590</name>
</gene>
<dbReference type="EMBL" id="JAGEVF010000001">
    <property type="protein sequence ID" value="MBO3115222.1"/>
    <property type="molecule type" value="Genomic_DNA"/>
</dbReference>
<accession>A0ABS3SXK1</accession>
<evidence type="ECO:0000259" key="6">
    <source>
        <dbReference type="Pfam" id="PF04932"/>
    </source>
</evidence>
<keyword evidence="4 5" id="KW-0472">Membrane</keyword>
<name>A0ABS3SXK1_9FLAO</name>